<dbReference type="Proteomes" id="UP000051870">
    <property type="component" value="Unassembled WGS sequence"/>
</dbReference>
<gene>
    <name evidence="2" type="ORF">PH7735_01214</name>
</gene>
<dbReference type="GO" id="GO:0016787">
    <property type="term" value="F:hydrolase activity"/>
    <property type="evidence" value="ECO:0007669"/>
    <property type="project" value="UniProtKB-KW"/>
</dbReference>
<keyword evidence="3" id="KW-1185">Reference proteome</keyword>
<accession>A0A0P1I4W3</accession>
<evidence type="ECO:0000313" key="2">
    <source>
        <dbReference type="EMBL" id="CUJ90214.1"/>
    </source>
</evidence>
<proteinExistence type="predicted"/>
<dbReference type="STRING" id="1715693.PH7735_01214"/>
<dbReference type="GeneID" id="83880277"/>
<reference evidence="3" key="1">
    <citation type="submission" date="2015-09" db="EMBL/GenBank/DDBJ databases">
        <authorList>
            <person name="Rodrigo-Torres Lidia"/>
            <person name="Arahal R.David."/>
        </authorList>
    </citation>
    <scope>NUCLEOTIDE SEQUENCE [LARGE SCALE GENOMIC DNA]</scope>
    <source>
        <strain evidence="3">CECT 7735</strain>
    </source>
</reference>
<dbReference type="AlphaFoldDB" id="A0A0P1I4W3"/>
<protein>
    <submittedName>
        <fullName evidence="2">Alpha/beta hydrolase family protein</fullName>
    </submittedName>
</protein>
<dbReference type="RefSeq" id="WP_058310367.1">
    <property type="nucleotide sequence ID" value="NZ_CYTW01000001.1"/>
</dbReference>
<organism evidence="2 3">
    <name type="scientific">Shimia thalassica</name>
    <dbReference type="NCBI Taxonomy" id="1715693"/>
    <lineage>
        <taxon>Bacteria</taxon>
        <taxon>Pseudomonadati</taxon>
        <taxon>Pseudomonadota</taxon>
        <taxon>Alphaproteobacteria</taxon>
        <taxon>Rhodobacterales</taxon>
        <taxon>Roseobacteraceae</taxon>
    </lineage>
</organism>
<dbReference type="InterPro" id="IPR022742">
    <property type="entry name" value="Hydrolase_4"/>
</dbReference>
<sequence length="297" mass="33720">MNALASDLAVIVKENQRIETSDGVTLAGDLFVGRDPRIAVMISAGTGFPRSFYRSFAEWLAGQGAIVLTYDYRGIADSRQGSLSGSEIEYWDWGRLDQTAVLDHLAEAAPGLPLTHVAHSVGGHFLGLMPNQDRIVRHAFVAIGSGYWGAHPPKRWPLEWYFWWGMGGYSLARWGYIRSAGGWTGEPLPPRVFRTWRRWAHRKDYFLGDLDGDLRPHHYEEVTSSIRSWLFTDDGIATPKAAEFIRKLYANADYSEVLRSPEDVGVKRIDHEAAFRIGREALWQEWWQWLSQAQEPA</sequence>
<name>A0A0P1I4W3_9RHOB</name>
<dbReference type="SUPFAM" id="SSF53474">
    <property type="entry name" value="alpha/beta-Hydrolases"/>
    <property type="match status" value="1"/>
</dbReference>
<dbReference type="Gene3D" id="3.40.50.1820">
    <property type="entry name" value="alpha/beta hydrolase"/>
    <property type="match status" value="1"/>
</dbReference>
<dbReference type="InterPro" id="IPR017208">
    <property type="entry name" value="UCP037442_abhydr"/>
</dbReference>
<dbReference type="EMBL" id="CYTW01000001">
    <property type="protein sequence ID" value="CUJ90214.1"/>
    <property type="molecule type" value="Genomic_DNA"/>
</dbReference>
<evidence type="ECO:0000313" key="3">
    <source>
        <dbReference type="Proteomes" id="UP000051870"/>
    </source>
</evidence>
<feature type="domain" description="Serine aminopeptidase S33" evidence="1">
    <location>
        <begin position="35"/>
        <end position="154"/>
    </location>
</feature>
<evidence type="ECO:0000259" key="1">
    <source>
        <dbReference type="Pfam" id="PF12146"/>
    </source>
</evidence>
<keyword evidence="2" id="KW-0378">Hydrolase</keyword>
<dbReference type="InterPro" id="IPR029058">
    <property type="entry name" value="AB_hydrolase_fold"/>
</dbReference>
<dbReference type="PIRSF" id="PIRSF037442">
    <property type="entry name" value="UCP037442_abhydr"/>
    <property type="match status" value="1"/>
</dbReference>
<dbReference type="Pfam" id="PF12146">
    <property type="entry name" value="Hydrolase_4"/>
    <property type="match status" value="1"/>
</dbReference>